<evidence type="ECO:0000313" key="2">
    <source>
        <dbReference type="Proteomes" id="UP000250272"/>
    </source>
</evidence>
<evidence type="ECO:0000313" key="1">
    <source>
        <dbReference type="EMBL" id="ASJ04437.1"/>
    </source>
</evidence>
<keyword evidence="2" id="KW-1185">Reference proteome</keyword>
<name>A0A2Z2MD52_9EURY</name>
<dbReference type="AlphaFoldDB" id="A0A2Z2MD52"/>
<gene>
    <name evidence="1" type="ORF">A3L01_03315</name>
</gene>
<dbReference type="Proteomes" id="UP000250272">
    <property type="component" value="Chromosome"/>
</dbReference>
<accession>A0A2Z2MD52</accession>
<dbReference type="EMBL" id="CP015101">
    <property type="protein sequence ID" value="ASJ04437.1"/>
    <property type="molecule type" value="Genomic_DNA"/>
</dbReference>
<protein>
    <submittedName>
        <fullName evidence="1">Uncharacterized protein</fullName>
    </submittedName>
</protein>
<sequence length="235" mass="26274">MRRYLIPIFVLVLLGGMLGAAYAFSQPPSQDALASAIGKMNRYHFVREIEFNQYRVYVVGNGNSRIVKKDFAYHGKIVTTGAVDMTQGIVTESEEYYINGSLVMHGQITVNLITGEVSGTVTLADGTTMDVKELWKKYYGVDSETAVNMIQGTLPTLAFRNAVLNSRDLKKVKSSVSLSDRIMMGLGLKEKLFEYEFTTKSGKTWHVFVDSNGVPRRFEFKTEDSEIVVRITPEG</sequence>
<organism evidence="1 2">
    <name type="scientific">Thermococcus barossii</name>
    <dbReference type="NCBI Taxonomy" id="54077"/>
    <lineage>
        <taxon>Archaea</taxon>
        <taxon>Methanobacteriati</taxon>
        <taxon>Methanobacteriota</taxon>
        <taxon>Thermococci</taxon>
        <taxon>Thermococcales</taxon>
        <taxon>Thermococcaceae</taxon>
        <taxon>Thermococcus</taxon>
    </lineage>
</organism>
<dbReference type="KEGG" id="tbs:A3L01_03315"/>
<reference evidence="1 2" key="1">
    <citation type="submission" date="2016-04" db="EMBL/GenBank/DDBJ databases">
        <title>Complete genome sequence of Thermococcus barossii type strain SHCK-94.</title>
        <authorList>
            <person name="Oger P.M."/>
        </authorList>
    </citation>
    <scope>NUCLEOTIDE SEQUENCE [LARGE SCALE GENOMIC DNA]</scope>
    <source>
        <strain evidence="1 2">SHCK-94</strain>
    </source>
</reference>
<proteinExistence type="predicted"/>